<proteinExistence type="predicted"/>
<sequence>MARILLRKQVILAEKYLPFDHPKQHEYLNALITLYESHGLKNQAFRLAFFMLKKQERDFGKTHSRVAQTMIAMGNFNGACRILLQDFPIDEIMVMKCFHLLSQSINKDKGCIIWLKKWLAYLELNYPSIDRRIAYTLRQMASIYYDLEYIDLTFDYLRRSLHIYTCNQDHFNMRIIEDFMRHIKEGIGKLHNAYVICNDYWEIQFLFCDSIDNKLIMPAPPHPTETYKSIQA</sequence>
<evidence type="ECO:0000313" key="6">
    <source>
        <dbReference type="Proteomes" id="UP000663825"/>
    </source>
</evidence>
<evidence type="ECO:0000313" key="1">
    <source>
        <dbReference type="EMBL" id="CAF3123917.1"/>
    </source>
</evidence>
<evidence type="ECO:0000313" key="3">
    <source>
        <dbReference type="EMBL" id="CAF4465005.1"/>
    </source>
</evidence>
<name>A0A817NPU5_9BILA</name>
<dbReference type="Gene3D" id="1.25.40.10">
    <property type="entry name" value="Tetratricopeptide repeat domain"/>
    <property type="match status" value="1"/>
</dbReference>
<evidence type="ECO:0000313" key="5">
    <source>
        <dbReference type="EMBL" id="CAF4875226.1"/>
    </source>
</evidence>
<evidence type="ECO:0000313" key="4">
    <source>
        <dbReference type="EMBL" id="CAF4535635.1"/>
    </source>
</evidence>
<dbReference type="EMBL" id="CAJOBS010004153">
    <property type="protein sequence ID" value="CAF4875226.1"/>
    <property type="molecule type" value="Genomic_DNA"/>
</dbReference>
<keyword evidence="7" id="KW-1185">Reference proteome</keyword>
<dbReference type="Proteomes" id="UP000663851">
    <property type="component" value="Unassembled WGS sequence"/>
</dbReference>
<evidence type="ECO:0000313" key="7">
    <source>
        <dbReference type="Proteomes" id="UP000663873"/>
    </source>
</evidence>
<dbReference type="EMBL" id="CAJOBO010002719">
    <property type="protein sequence ID" value="CAF4465005.1"/>
    <property type="molecule type" value="Genomic_DNA"/>
</dbReference>
<dbReference type="EMBL" id="CAJOBP010008477">
    <property type="protein sequence ID" value="CAF4535635.1"/>
    <property type="molecule type" value="Genomic_DNA"/>
</dbReference>
<protein>
    <submittedName>
        <fullName evidence="1">Uncharacterized protein</fullName>
    </submittedName>
</protein>
<dbReference type="AlphaFoldDB" id="A0A817NPU5"/>
<dbReference type="EMBL" id="CAJNYV010001461">
    <property type="protein sequence ID" value="CAF3422537.1"/>
    <property type="molecule type" value="Genomic_DNA"/>
</dbReference>
<comment type="caution">
    <text evidence="1">The sequence shown here is derived from an EMBL/GenBank/DDBJ whole genome shotgun (WGS) entry which is preliminary data.</text>
</comment>
<dbReference type="Proteomes" id="UP000663865">
    <property type="component" value="Unassembled WGS sequence"/>
</dbReference>
<evidence type="ECO:0000313" key="2">
    <source>
        <dbReference type="EMBL" id="CAF3422537.1"/>
    </source>
</evidence>
<dbReference type="EMBL" id="CAJNXB010001028">
    <property type="protein sequence ID" value="CAF3123917.1"/>
    <property type="molecule type" value="Genomic_DNA"/>
</dbReference>
<dbReference type="InterPro" id="IPR011990">
    <property type="entry name" value="TPR-like_helical_dom_sf"/>
</dbReference>
<dbReference type="Proteomes" id="UP000663873">
    <property type="component" value="Unassembled WGS sequence"/>
</dbReference>
<dbReference type="Proteomes" id="UP000663825">
    <property type="component" value="Unassembled WGS sequence"/>
</dbReference>
<accession>A0A817NPU5</accession>
<dbReference type="Proteomes" id="UP000663838">
    <property type="component" value="Unassembled WGS sequence"/>
</dbReference>
<reference evidence="1" key="1">
    <citation type="submission" date="2021-02" db="EMBL/GenBank/DDBJ databases">
        <authorList>
            <person name="Nowell W R."/>
        </authorList>
    </citation>
    <scope>NUCLEOTIDE SEQUENCE</scope>
</reference>
<organism evidence="1 6">
    <name type="scientific">Rotaria socialis</name>
    <dbReference type="NCBI Taxonomy" id="392032"/>
    <lineage>
        <taxon>Eukaryota</taxon>
        <taxon>Metazoa</taxon>
        <taxon>Spiralia</taxon>
        <taxon>Gnathifera</taxon>
        <taxon>Rotifera</taxon>
        <taxon>Eurotatoria</taxon>
        <taxon>Bdelloidea</taxon>
        <taxon>Philodinida</taxon>
        <taxon>Philodinidae</taxon>
        <taxon>Rotaria</taxon>
    </lineage>
</organism>
<gene>
    <name evidence="3" type="ORF">HFQ381_LOCUS24972</name>
    <name evidence="2" type="ORF">KIK155_LOCUS10075</name>
    <name evidence="1" type="ORF">TIS948_LOCUS8146</name>
    <name evidence="5" type="ORF">TOA249_LOCUS28811</name>
    <name evidence="4" type="ORF">UJA718_LOCUS28463</name>
</gene>